<reference evidence="1" key="1">
    <citation type="journal article" date="2015" name="Nature">
        <title>Complex archaea that bridge the gap between prokaryotes and eukaryotes.</title>
        <authorList>
            <person name="Spang A."/>
            <person name="Saw J.H."/>
            <person name="Jorgensen S.L."/>
            <person name="Zaremba-Niedzwiedzka K."/>
            <person name="Martijn J."/>
            <person name="Lind A.E."/>
            <person name="van Eijk R."/>
            <person name="Schleper C."/>
            <person name="Guy L."/>
            <person name="Ettema T.J."/>
        </authorList>
    </citation>
    <scope>NUCLEOTIDE SEQUENCE</scope>
</reference>
<dbReference type="EMBL" id="LAZR01047552">
    <property type="protein sequence ID" value="KKK93949.1"/>
    <property type="molecule type" value="Genomic_DNA"/>
</dbReference>
<dbReference type="AlphaFoldDB" id="A0A0F9BU59"/>
<accession>A0A0F9BU59</accession>
<gene>
    <name evidence="1" type="ORF">LCGC14_2687730</name>
</gene>
<comment type="caution">
    <text evidence="1">The sequence shown here is derived from an EMBL/GenBank/DDBJ whole genome shotgun (WGS) entry which is preliminary data.</text>
</comment>
<organism evidence="1">
    <name type="scientific">marine sediment metagenome</name>
    <dbReference type="NCBI Taxonomy" id="412755"/>
    <lineage>
        <taxon>unclassified sequences</taxon>
        <taxon>metagenomes</taxon>
        <taxon>ecological metagenomes</taxon>
    </lineage>
</organism>
<proteinExistence type="predicted"/>
<evidence type="ECO:0000313" key="1">
    <source>
        <dbReference type="EMBL" id="KKK93949.1"/>
    </source>
</evidence>
<feature type="non-terminal residue" evidence="1">
    <location>
        <position position="1"/>
    </location>
</feature>
<protein>
    <submittedName>
        <fullName evidence="1">Uncharacterized protein</fullName>
    </submittedName>
</protein>
<sequence length="35" mass="3803">ARAVELTSNPRTLINIDGVEGDPLPSESTKPHFLK</sequence>
<name>A0A0F9BU59_9ZZZZ</name>